<dbReference type="SUPFAM" id="SSF50353">
    <property type="entry name" value="Cytokine"/>
    <property type="match status" value="1"/>
</dbReference>
<gene>
    <name evidence="3" type="ORF">PMEA_00013106</name>
</gene>
<feature type="signal peptide" evidence="2">
    <location>
        <begin position="1"/>
        <end position="23"/>
    </location>
</feature>
<comment type="similarity">
    <text evidence="1">Belongs to the heparin-binding growth factors family.</text>
</comment>
<dbReference type="Gene3D" id="2.80.10.50">
    <property type="match status" value="1"/>
</dbReference>
<protein>
    <recommendedName>
        <fullName evidence="5">Fibroblast growth factor</fullName>
    </recommendedName>
</protein>
<comment type="caution">
    <text evidence="3">The sequence shown here is derived from an EMBL/GenBank/DDBJ whole genome shotgun (WGS) entry which is preliminary data.</text>
</comment>
<keyword evidence="2" id="KW-0732">Signal</keyword>
<organism evidence="3 4">
    <name type="scientific">Pocillopora meandrina</name>
    <dbReference type="NCBI Taxonomy" id="46732"/>
    <lineage>
        <taxon>Eukaryota</taxon>
        <taxon>Metazoa</taxon>
        <taxon>Cnidaria</taxon>
        <taxon>Anthozoa</taxon>
        <taxon>Hexacorallia</taxon>
        <taxon>Scleractinia</taxon>
        <taxon>Astrocoeniina</taxon>
        <taxon>Pocilloporidae</taxon>
        <taxon>Pocillopora</taxon>
    </lineage>
</organism>
<accession>A0AAU9WWP1</accession>
<dbReference type="EMBL" id="CALNXJ010000023">
    <property type="protein sequence ID" value="CAH3128787.1"/>
    <property type="molecule type" value="Genomic_DNA"/>
</dbReference>
<reference evidence="3 4" key="1">
    <citation type="submission" date="2022-05" db="EMBL/GenBank/DDBJ databases">
        <authorList>
            <consortium name="Genoscope - CEA"/>
            <person name="William W."/>
        </authorList>
    </citation>
    <scope>NUCLEOTIDE SEQUENCE [LARGE SCALE GENOMIC DNA]</scope>
</reference>
<dbReference type="AlphaFoldDB" id="A0AAU9WWP1"/>
<name>A0AAU9WWP1_9CNID</name>
<evidence type="ECO:0000256" key="1">
    <source>
        <dbReference type="ARBA" id="ARBA00007936"/>
    </source>
</evidence>
<dbReference type="PANTHER" id="PTHR11486">
    <property type="entry name" value="FIBROBLAST GROWTH FACTOR"/>
    <property type="match status" value="1"/>
</dbReference>
<dbReference type="Pfam" id="PF00167">
    <property type="entry name" value="FGF"/>
    <property type="match status" value="1"/>
</dbReference>
<dbReference type="InterPro" id="IPR008996">
    <property type="entry name" value="IL1/FGF"/>
</dbReference>
<sequence>MKHNTAVLFWSTLAVLIFTKGLASPLLKALSNSESGISVARSVWIMSRNSRSLIRVRGTSVDGNGVKTDESGKLLELESKRYNGSVYVRIRSVTENSYLCVNDAGDLTVEVHGNIFTQCLFTEDTFSGYRTFQSIKNSTWYLGFKRSGKVKQPHNTTFSQKAARFVTYFSLSSIP</sequence>
<evidence type="ECO:0008006" key="5">
    <source>
        <dbReference type="Google" id="ProtNLM"/>
    </source>
</evidence>
<evidence type="ECO:0000313" key="3">
    <source>
        <dbReference type="EMBL" id="CAH3128787.1"/>
    </source>
</evidence>
<evidence type="ECO:0000313" key="4">
    <source>
        <dbReference type="Proteomes" id="UP001159428"/>
    </source>
</evidence>
<dbReference type="Proteomes" id="UP001159428">
    <property type="component" value="Unassembled WGS sequence"/>
</dbReference>
<feature type="chain" id="PRO_5043628214" description="Fibroblast growth factor" evidence="2">
    <location>
        <begin position="24"/>
        <end position="175"/>
    </location>
</feature>
<keyword evidence="4" id="KW-1185">Reference proteome</keyword>
<dbReference type="CDD" id="cd23307">
    <property type="entry name" value="beta-trefoil_FGF8-like"/>
    <property type="match status" value="1"/>
</dbReference>
<dbReference type="SMART" id="SM00442">
    <property type="entry name" value="FGF"/>
    <property type="match status" value="1"/>
</dbReference>
<evidence type="ECO:0000256" key="2">
    <source>
        <dbReference type="SAM" id="SignalP"/>
    </source>
</evidence>
<dbReference type="GO" id="GO:0008083">
    <property type="term" value="F:growth factor activity"/>
    <property type="evidence" value="ECO:0007669"/>
    <property type="project" value="InterPro"/>
</dbReference>
<proteinExistence type="inferred from homology"/>
<dbReference type="InterPro" id="IPR002209">
    <property type="entry name" value="Fibroblast_GF_fam"/>
</dbReference>